<evidence type="ECO:0000259" key="11">
    <source>
        <dbReference type="Pfam" id="PF14703"/>
    </source>
</evidence>
<evidence type="ECO:0000256" key="3">
    <source>
        <dbReference type="ARBA" id="ARBA00022448"/>
    </source>
</evidence>
<feature type="transmembrane region" description="Helical" evidence="8">
    <location>
        <begin position="554"/>
        <end position="577"/>
    </location>
</feature>
<keyword evidence="13" id="KW-1185">Reference proteome</keyword>
<dbReference type="GO" id="GO:0005886">
    <property type="term" value="C:plasma membrane"/>
    <property type="evidence" value="ECO:0007669"/>
    <property type="project" value="TreeGrafter"/>
</dbReference>
<feature type="domain" description="CSC1/OSCA1-like 7TM region" evidence="9">
    <location>
        <begin position="429"/>
        <end position="682"/>
    </location>
</feature>
<evidence type="ECO:0000256" key="6">
    <source>
        <dbReference type="ARBA" id="ARBA00023136"/>
    </source>
</evidence>
<feature type="transmembrane region" description="Helical" evidence="8">
    <location>
        <begin position="663"/>
        <end position="685"/>
    </location>
</feature>
<comment type="caution">
    <text evidence="12">The sequence shown here is derived from an EMBL/GenBank/DDBJ whole genome shotgun (WGS) entry which is preliminary data.</text>
</comment>
<dbReference type="GO" id="GO:0005227">
    <property type="term" value="F:calcium-activated cation channel activity"/>
    <property type="evidence" value="ECO:0007669"/>
    <property type="project" value="InterPro"/>
</dbReference>
<keyword evidence="4 8" id="KW-0812">Transmembrane</keyword>
<evidence type="ECO:0000313" key="12">
    <source>
        <dbReference type="EMBL" id="GAV09543.1"/>
    </source>
</evidence>
<feature type="transmembrane region" description="Helical" evidence="8">
    <location>
        <begin position="691"/>
        <end position="716"/>
    </location>
</feature>
<feature type="transmembrane region" description="Helical" evidence="8">
    <location>
        <begin position="206"/>
        <end position="224"/>
    </location>
</feature>
<protein>
    <recommendedName>
        <fullName evidence="14">CSC1/OSCA1-like cytosolic domain-containing protein</fullName>
    </recommendedName>
</protein>
<keyword evidence="6 8" id="KW-0472">Membrane</keyword>
<proteinExistence type="inferred from homology"/>
<evidence type="ECO:0000256" key="4">
    <source>
        <dbReference type="ARBA" id="ARBA00022692"/>
    </source>
</evidence>
<evidence type="ECO:0000256" key="2">
    <source>
        <dbReference type="ARBA" id="ARBA00007779"/>
    </source>
</evidence>
<feature type="compositionally biased region" description="Polar residues" evidence="7">
    <location>
        <begin position="756"/>
        <end position="771"/>
    </location>
</feature>
<dbReference type="Pfam" id="PF14703">
    <property type="entry name" value="PHM7_cyt"/>
    <property type="match status" value="1"/>
</dbReference>
<dbReference type="OrthoDB" id="1689567at2759"/>
<dbReference type="PANTHER" id="PTHR13018:SF5">
    <property type="entry name" value="RE44586P"/>
    <property type="match status" value="1"/>
</dbReference>
<dbReference type="AlphaFoldDB" id="A0A1D1W9E1"/>
<evidence type="ECO:0000259" key="9">
    <source>
        <dbReference type="Pfam" id="PF02714"/>
    </source>
</evidence>
<dbReference type="InterPro" id="IPR027815">
    <property type="entry name" value="CSC1/OSCA1-like_cyt"/>
</dbReference>
<evidence type="ECO:0000256" key="7">
    <source>
        <dbReference type="SAM" id="MobiDB-lite"/>
    </source>
</evidence>
<evidence type="ECO:0000256" key="8">
    <source>
        <dbReference type="SAM" id="Phobius"/>
    </source>
</evidence>
<evidence type="ECO:0000256" key="5">
    <source>
        <dbReference type="ARBA" id="ARBA00022989"/>
    </source>
</evidence>
<reference evidence="12 13" key="1">
    <citation type="journal article" date="2016" name="Nat. Commun.">
        <title>Extremotolerant tardigrade genome and improved radiotolerance of human cultured cells by tardigrade-unique protein.</title>
        <authorList>
            <person name="Hashimoto T."/>
            <person name="Horikawa D.D."/>
            <person name="Saito Y."/>
            <person name="Kuwahara H."/>
            <person name="Kozuka-Hata H."/>
            <person name="Shin-I T."/>
            <person name="Minakuchi Y."/>
            <person name="Ohishi K."/>
            <person name="Motoyama A."/>
            <person name="Aizu T."/>
            <person name="Enomoto A."/>
            <person name="Kondo K."/>
            <person name="Tanaka S."/>
            <person name="Hara Y."/>
            <person name="Koshikawa S."/>
            <person name="Sagara H."/>
            <person name="Miura T."/>
            <person name="Yokobori S."/>
            <person name="Miyagawa K."/>
            <person name="Suzuki Y."/>
            <person name="Kubo T."/>
            <person name="Oyama M."/>
            <person name="Kohara Y."/>
            <person name="Fujiyama A."/>
            <person name="Arakawa K."/>
            <person name="Katayama T."/>
            <person name="Toyoda A."/>
            <person name="Kunieda T."/>
        </authorList>
    </citation>
    <scope>NUCLEOTIDE SEQUENCE [LARGE SCALE GENOMIC DNA]</scope>
    <source>
        <strain evidence="12 13">YOKOZUNA-1</strain>
    </source>
</reference>
<dbReference type="PANTHER" id="PTHR13018">
    <property type="entry name" value="PROBABLE MEMBRANE PROTEIN DUF221-RELATED"/>
    <property type="match status" value="1"/>
</dbReference>
<dbReference type="InterPro" id="IPR045122">
    <property type="entry name" value="Csc1-like"/>
</dbReference>
<keyword evidence="5 8" id="KW-1133">Transmembrane helix</keyword>
<dbReference type="Pfam" id="PF13967">
    <property type="entry name" value="RSN1_TM"/>
    <property type="match status" value="1"/>
</dbReference>
<evidence type="ECO:0008006" key="14">
    <source>
        <dbReference type="Google" id="ProtNLM"/>
    </source>
</evidence>
<accession>A0A1D1W9E1</accession>
<feature type="region of interest" description="Disordered" evidence="7">
    <location>
        <begin position="750"/>
        <end position="771"/>
    </location>
</feature>
<dbReference type="EMBL" id="BDGG01000023">
    <property type="protein sequence ID" value="GAV09543.1"/>
    <property type="molecule type" value="Genomic_DNA"/>
</dbReference>
<name>A0A1D1W9E1_RAMVA</name>
<feature type="transmembrane region" description="Helical" evidence="8">
    <location>
        <begin position="428"/>
        <end position="450"/>
    </location>
</feature>
<dbReference type="InterPro" id="IPR032880">
    <property type="entry name" value="CSC1/OSCA1-like_N"/>
</dbReference>
<dbReference type="Proteomes" id="UP000186922">
    <property type="component" value="Unassembled WGS sequence"/>
</dbReference>
<comment type="similarity">
    <text evidence="2">Belongs to the CSC1 (TC 1.A.17) family.</text>
</comment>
<feature type="transmembrane region" description="Helical" evidence="8">
    <location>
        <begin position="53"/>
        <end position="74"/>
    </location>
</feature>
<evidence type="ECO:0000313" key="13">
    <source>
        <dbReference type="Proteomes" id="UP000186922"/>
    </source>
</evidence>
<evidence type="ECO:0000259" key="10">
    <source>
        <dbReference type="Pfam" id="PF13967"/>
    </source>
</evidence>
<keyword evidence="3" id="KW-0813">Transport</keyword>
<feature type="domain" description="CSC1/OSCA1-like cytosolic" evidence="11">
    <location>
        <begin position="242"/>
        <end position="415"/>
    </location>
</feature>
<feature type="transmembrane region" description="Helical" evidence="8">
    <location>
        <begin position="161"/>
        <end position="186"/>
    </location>
</feature>
<feature type="transmembrane region" description="Helical" evidence="8">
    <location>
        <begin position="513"/>
        <end position="534"/>
    </location>
</feature>
<comment type="subcellular location">
    <subcellularLocation>
        <location evidence="1">Membrane</location>
        <topology evidence="1">Multi-pass membrane protein</topology>
    </subcellularLocation>
</comment>
<feature type="transmembrane region" description="Helical" evidence="8">
    <location>
        <begin position="470"/>
        <end position="492"/>
    </location>
</feature>
<feature type="domain" description="CSC1/OSCA1-like N-terminal transmembrane" evidence="10">
    <location>
        <begin position="107"/>
        <end position="217"/>
    </location>
</feature>
<dbReference type="InterPro" id="IPR003864">
    <property type="entry name" value="CSC1/OSCA1-like_7TM"/>
</dbReference>
<gene>
    <name evidence="12" type="primary">RvY_19058-1</name>
    <name evidence="12" type="synonym">RvY_19058.1</name>
    <name evidence="12" type="ORF">RvY_19058</name>
</gene>
<organism evidence="12 13">
    <name type="scientific">Ramazzottius varieornatus</name>
    <name type="common">Water bear</name>
    <name type="synonym">Tardigrade</name>
    <dbReference type="NCBI Taxonomy" id="947166"/>
    <lineage>
        <taxon>Eukaryota</taxon>
        <taxon>Metazoa</taxon>
        <taxon>Ecdysozoa</taxon>
        <taxon>Tardigrada</taxon>
        <taxon>Eutardigrada</taxon>
        <taxon>Parachela</taxon>
        <taxon>Hypsibioidea</taxon>
        <taxon>Ramazzottiidae</taxon>
        <taxon>Ramazzottius</taxon>
    </lineage>
</organism>
<sequence>MSLIGAIVKQRERIGNPGYERATARSPATQCDTIRQEDGSWITAHLGPHDNGIWLNLTVCGVVFALALAVFILLKKKVFNQADVPPSYEECANGRGPNNIRAGIGTAIYGQRNVARSAEDDIESRRQRWYSRLTHALSESDYELLTRGGLGALEYVRFQRYVLLFTVFLAIMSLCIILPVNLTGTLYSDNVGRMTLSNVDPRSTKLWFTVLMTIVLFPMGIAAMRSFGLQATRTNGTRNHRSRSVMFSGLNPKRANAETIASHFREAYPGYTVEDVALSYDVRHLSHIGKELNNVEEALKYCAGQASGADMNITLGGCCGCYGTETNAEKYYLLRKSELEQKLDQEVSRWKTINPVFFVTFATEHQAQQVHGDYQRCAYCLADRSRPQSIHSRDLDTDNWTAFAAPHPSSVNWDNLGKAGWTWYLRALVVNLLLLAIIAGLTSAVIALNYLSLPVLQQTLDQYPGVSQVLPALVLLAMQKVVPQLIIWGVEWMGYWSKPKQMIAQMRLMFTDLVLAVVVIPGVGLVVATAHVFLGDLSGYRRQCVNLPDNGSVYIHYLIFFAFIGTAMSLFRVNVLFDYCVRSCRARSKAEEAIASRVDRAFDFGEEYANFLTAFTVIVVYSFINPMISLIGVIALMMKYLLDQYMLCNVYRRTAVPNSVHSVAISQFLFAIILQLIWILLIFILRNGLDIYSISLSVTFVIWGTMYFTMTLTGAWEKISIFEMMAPRGDSDPFDGAIELGDMTYTPPVLRRQRRPTQVQNEPTVSTQPTV</sequence>
<dbReference type="Pfam" id="PF02714">
    <property type="entry name" value="RSN1_7TM"/>
    <property type="match status" value="1"/>
</dbReference>
<dbReference type="STRING" id="947166.A0A1D1W9E1"/>
<evidence type="ECO:0000256" key="1">
    <source>
        <dbReference type="ARBA" id="ARBA00004141"/>
    </source>
</evidence>